<dbReference type="SUPFAM" id="SSF50965">
    <property type="entry name" value="Galactose oxidase, central domain"/>
    <property type="match status" value="1"/>
</dbReference>
<feature type="region of interest" description="Disordered" evidence="1">
    <location>
        <begin position="142"/>
        <end position="161"/>
    </location>
</feature>
<dbReference type="InterPro" id="IPR011043">
    <property type="entry name" value="Gal_Oxase/kelch_b-propeller"/>
</dbReference>
<keyword evidence="3" id="KW-1185">Reference proteome</keyword>
<evidence type="ECO:0000256" key="1">
    <source>
        <dbReference type="SAM" id="MobiDB-lite"/>
    </source>
</evidence>
<dbReference type="Pfam" id="PF11617">
    <property type="entry name" value="Cu-binding_MopE"/>
    <property type="match status" value="3"/>
</dbReference>
<name>A0A3A8PNW9_9BACT</name>
<dbReference type="InterPro" id="IPR021655">
    <property type="entry name" value="Put_metal-bd"/>
</dbReference>
<evidence type="ECO:0000313" key="3">
    <source>
        <dbReference type="Proteomes" id="UP000272888"/>
    </source>
</evidence>
<protein>
    <submittedName>
        <fullName evidence="2">Uncharacterized protein</fullName>
    </submittedName>
</protein>
<reference evidence="3" key="1">
    <citation type="submission" date="2018-09" db="EMBL/GenBank/DDBJ databases">
        <authorList>
            <person name="Livingstone P.G."/>
            <person name="Whitworth D.E."/>
        </authorList>
    </citation>
    <scope>NUCLEOTIDE SEQUENCE [LARGE SCALE GENOMIC DNA]</scope>
    <source>
        <strain evidence="3">CA051B</strain>
    </source>
</reference>
<accession>A0A3A8PNW9</accession>
<proteinExistence type="predicted"/>
<dbReference type="EMBL" id="RAWB01000170">
    <property type="protein sequence ID" value="RKH57888.1"/>
    <property type="molecule type" value="Genomic_DNA"/>
</dbReference>
<dbReference type="RefSeq" id="WP_120644533.1">
    <property type="nucleotide sequence ID" value="NZ_RAWB01000170.1"/>
</dbReference>
<organism evidence="2 3">
    <name type="scientific">Corallococcus llansteffanensis</name>
    <dbReference type="NCBI Taxonomy" id="2316731"/>
    <lineage>
        <taxon>Bacteria</taxon>
        <taxon>Pseudomonadati</taxon>
        <taxon>Myxococcota</taxon>
        <taxon>Myxococcia</taxon>
        <taxon>Myxococcales</taxon>
        <taxon>Cystobacterineae</taxon>
        <taxon>Myxococcaceae</taxon>
        <taxon>Corallococcus</taxon>
    </lineage>
</organism>
<gene>
    <name evidence="2" type="ORF">D7V93_17745</name>
</gene>
<dbReference type="Proteomes" id="UP000272888">
    <property type="component" value="Unassembled WGS sequence"/>
</dbReference>
<evidence type="ECO:0000313" key="2">
    <source>
        <dbReference type="EMBL" id="RKH57888.1"/>
    </source>
</evidence>
<sequence length="698" mass="73556">MSRFRTVTWLALLTLSLVRCTVPSLEDLWRERGFCARGDDACGMLRVRVEAKGFEPGCLRFVVEDAASKAALSLSVPATPGGAAIVTQGFSPPKSWGLEVAVSVVAFDRTCEDSPVVSQSERVTLKEGKTVEVPFVVSATDSDQDGYPSVQSGGTDCDDQRADVNPGAAERCNAKDDNCDQAIDEGFGVGEACTSAEGCGGVRACQQDGLAVCQVSAAQYGWADEDGDGHGDVSRGAQTVCADTLPPNRLPTTAPHDDCDDLNAGVYPSATERCNGMDDNCNGERDEGFFVGATCVENGSGCYGLRACDAPGTGSICQLPSTFPTWYPDDDSDTYGQNDAGVVACAPPDAGFVARSADCDDGNPFIHAEARERCDQQDNDCDGTVDEGVCLAGQPRFIAQSVGDAGTQWLGVSQYRDGGVWVVGTASSRAVMVPGSDTFATVPGDCSTTGSVGLLSVWAHPQTGVAYLISNNAQVIRQNAQSTTCHPRVSLVGGAYYANDIHGFPMGTNAELHGVTAETNAPDASVGGTFLWDGGTPPWIAAPEIGGGPLRGVHGESPDTMFAVGGRDAGTIFRYSPASKAWNSDPTVPASKPLNGVRVVNSRLAYAVGVEGEFLVWDGVRWSRRSLPTSENLTDVLAFGKNSVYVLSDRAKMYRYNGLGWTTSNFVGLIYDIEGSSPDDIWLAGGVGLIYHYPMWPE</sequence>
<dbReference type="AlphaFoldDB" id="A0A3A8PNW9"/>
<comment type="caution">
    <text evidence="2">The sequence shown here is derived from an EMBL/GenBank/DDBJ whole genome shotgun (WGS) entry which is preliminary data.</text>
</comment>